<comment type="caution">
    <text evidence="2">The sequence shown here is derived from an EMBL/GenBank/DDBJ whole genome shotgun (WGS) entry which is preliminary data.</text>
</comment>
<keyword evidence="3" id="KW-1185">Reference proteome</keyword>
<feature type="transmembrane region" description="Helical" evidence="1">
    <location>
        <begin position="6"/>
        <end position="22"/>
    </location>
</feature>
<sequence>MFAQILEISLMCVGLVLLVVGYRRNHRNLMLAAALLLMAFGTLQDFGRGVIDGYQQADARTL</sequence>
<accession>A0ABW7D506</accession>
<evidence type="ECO:0008006" key="4">
    <source>
        <dbReference type="Google" id="ProtNLM"/>
    </source>
</evidence>
<gene>
    <name evidence="2" type="ORF">ACEU0G_001930</name>
</gene>
<feature type="transmembrane region" description="Helical" evidence="1">
    <location>
        <begin position="29"/>
        <end position="47"/>
    </location>
</feature>
<protein>
    <recommendedName>
        <fullName evidence="4">Concentrative nucleoside transporter N-terminal domain-containing protein</fullName>
    </recommendedName>
</protein>
<evidence type="ECO:0000256" key="1">
    <source>
        <dbReference type="SAM" id="Phobius"/>
    </source>
</evidence>
<keyword evidence="1" id="KW-0812">Transmembrane</keyword>
<keyword evidence="1" id="KW-0472">Membrane</keyword>
<name>A0ABW7D506_9GAMM</name>
<proteinExistence type="predicted"/>
<evidence type="ECO:0000313" key="3">
    <source>
        <dbReference type="Proteomes" id="UP001605261"/>
    </source>
</evidence>
<dbReference type="EMBL" id="JBHGCJ010000023">
    <property type="protein sequence ID" value="MFG6111591.1"/>
    <property type="molecule type" value="Genomic_DNA"/>
</dbReference>
<dbReference type="Proteomes" id="UP001605261">
    <property type="component" value="Unassembled WGS sequence"/>
</dbReference>
<dbReference type="RefSeq" id="WP_259210290.1">
    <property type="nucleotide sequence ID" value="NZ_JBHGCJ010000023.1"/>
</dbReference>
<evidence type="ECO:0000313" key="2">
    <source>
        <dbReference type="EMBL" id="MFG6111591.1"/>
    </source>
</evidence>
<reference evidence="2 3" key="1">
    <citation type="submission" date="2024-09" db="EMBL/GenBank/DDBJ databases">
        <authorList>
            <consortium name="All-Russian atlas of soil microorganisms"/>
            <consortium name="as a basis for the search for new antimicrobial producers and enzymes with unique properties"/>
            <person name="Sokolova E.A."/>
            <person name="Voronina E.N."/>
        </authorList>
    </citation>
    <scope>NUCLEOTIDE SEQUENCE [LARGE SCALE GENOMIC DNA]</scope>
    <source>
        <strain evidence="2 3">AF-22b-331.1</strain>
    </source>
</reference>
<keyword evidence="1" id="KW-1133">Transmembrane helix</keyword>
<organism evidence="2 3">
    <name type="scientific">Stenotrophomonas nematodicola</name>
    <dbReference type="NCBI Taxonomy" id="2656746"/>
    <lineage>
        <taxon>Bacteria</taxon>
        <taxon>Pseudomonadati</taxon>
        <taxon>Pseudomonadota</taxon>
        <taxon>Gammaproteobacteria</taxon>
        <taxon>Lysobacterales</taxon>
        <taxon>Lysobacteraceae</taxon>
        <taxon>Stenotrophomonas</taxon>
    </lineage>
</organism>